<evidence type="ECO:0000313" key="6">
    <source>
        <dbReference type="EMBL" id="OGE79539.1"/>
    </source>
</evidence>
<protein>
    <recommendedName>
        <fullName evidence="8">Penicillin-binding protein transpeptidase domain-containing protein</fullName>
    </recommendedName>
</protein>
<evidence type="ECO:0000313" key="7">
    <source>
        <dbReference type="Proteomes" id="UP000176864"/>
    </source>
</evidence>
<feature type="transmembrane region" description="Helical" evidence="3">
    <location>
        <begin position="12"/>
        <end position="33"/>
    </location>
</feature>
<dbReference type="Pfam" id="PF00905">
    <property type="entry name" value="Transpeptidase"/>
    <property type="match status" value="1"/>
</dbReference>
<dbReference type="GO" id="GO:0005886">
    <property type="term" value="C:plasma membrane"/>
    <property type="evidence" value="ECO:0007669"/>
    <property type="project" value="TreeGrafter"/>
</dbReference>
<keyword evidence="2 3" id="KW-0472">Membrane</keyword>
<organism evidence="6 7">
    <name type="scientific">Candidatus Doudnabacteria bacterium RIFCSPHIGHO2_01_FULL_46_14</name>
    <dbReference type="NCBI Taxonomy" id="1817824"/>
    <lineage>
        <taxon>Bacteria</taxon>
        <taxon>Candidatus Doudnaibacteriota</taxon>
    </lineage>
</organism>
<feature type="domain" description="Penicillin-binding protein transpeptidase" evidence="4">
    <location>
        <begin position="252"/>
        <end position="558"/>
    </location>
</feature>
<name>A0A1F5NPD3_9BACT</name>
<dbReference type="InterPro" id="IPR005311">
    <property type="entry name" value="PBP_dimer"/>
</dbReference>
<dbReference type="InterPro" id="IPR050515">
    <property type="entry name" value="Beta-lactam/transpept"/>
</dbReference>
<evidence type="ECO:0000256" key="2">
    <source>
        <dbReference type="ARBA" id="ARBA00023136"/>
    </source>
</evidence>
<proteinExistence type="predicted"/>
<dbReference type="Gene3D" id="3.40.710.10">
    <property type="entry name" value="DD-peptidase/beta-lactamase superfamily"/>
    <property type="match status" value="1"/>
</dbReference>
<accession>A0A1F5NPD3</accession>
<keyword evidence="3" id="KW-0812">Transmembrane</keyword>
<evidence type="ECO:0000256" key="3">
    <source>
        <dbReference type="SAM" id="Phobius"/>
    </source>
</evidence>
<comment type="subcellular location">
    <subcellularLocation>
        <location evidence="1">Membrane</location>
    </subcellularLocation>
</comment>
<keyword evidence="3" id="KW-1133">Transmembrane helix</keyword>
<dbReference type="Pfam" id="PF03717">
    <property type="entry name" value="PBP_dimer"/>
    <property type="match status" value="1"/>
</dbReference>
<dbReference type="SUPFAM" id="SSF56601">
    <property type="entry name" value="beta-lactamase/transpeptidase-like"/>
    <property type="match status" value="1"/>
</dbReference>
<dbReference type="Gene3D" id="3.30.450.330">
    <property type="match status" value="1"/>
</dbReference>
<dbReference type="InterPro" id="IPR036138">
    <property type="entry name" value="PBP_dimer_sf"/>
</dbReference>
<dbReference type="GO" id="GO:0071555">
    <property type="term" value="P:cell wall organization"/>
    <property type="evidence" value="ECO:0007669"/>
    <property type="project" value="TreeGrafter"/>
</dbReference>
<evidence type="ECO:0000259" key="5">
    <source>
        <dbReference type="Pfam" id="PF03717"/>
    </source>
</evidence>
<dbReference type="InterPro" id="IPR012338">
    <property type="entry name" value="Beta-lactam/transpept-like"/>
</dbReference>
<dbReference type="InterPro" id="IPR001460">
    <property type="entry name" value="PCN-bd_Tpept"/>
</dbReference>
<reference evidence="6 7" key="1">
    <citation type="journal article" date="2016" name="Nat. Commun.">
        <title>Thousands of microbial genomes shed light on interconnected biogeochemical processes in an aquifer system.</title>
        <authorList>
            <person name="Anantharaman K."/>
            <person name="Brown C.T."/>
            <person name="Hug L.A."/>
            <person name="Sharon I."/>
            <person name="Castelle C.J."/>
            <person name="Probst A.J."/>
            <person name="Thomas B.C."/>
            <person name="Singh A."/>
            <person name="Wilkins M.J."/>
            <person name="Karaoz U."/>
            <person name="Brodie E.L."/>
            <person name="Williams K.H."/>
            <person name="Hubbard S.S."/>
            <person name="Banfield J.F."/>
        </authorList>
    </citation>
    <scope>NUCLEOTIDE SEQUENCE [LARGE SCALE GENOMIC DNA]</scope>
</reference>
<dbReference type="Gene3D" id="3.90.1310.10">
    <property type="entry name" value="Penicillin-binding protein 2a (Domain 2)"/>
    <property type="match status" value="1"/>
</dbReference>
<dbReference type="AlphaFoldDB" id="A0A1F5NPD3"/>
<dbReference type="GO" id="GO:0008658">
    <property type="term" value="F:penicillin binding"/>
    <property type="evidence" value="ECO:0007669"/>
    <property type="project" value="InterPro"/>
</dbReference>
<evidence type="ECO:0008006" key="8">
    <source>
        <dbReference type="Google" id="ProtNLM"/>
    </source>
</evidence>
<comment type="caution">
    <text evidence="6">The sequence shown here is derived from an EMBL/GenBank/DDBJ whole genome shotgun (WGS) entry which is preliminary data.</text>
</comment>
<dbReference type="SUPFAM" id="SSF56519">
    <property type="entry name" value="Penicillin binding protein dimerisation domain"/>
    <property type="match status" value="1"/>
</dbReference>
<evidence type="ECO:0000259" key="4">
    <source>
        <dbReference type="Pfam" id="PF00905"/>
    </source>
</evidence>
<gene>
    <name evidence="6" type="ORF">A2751_00395</name>
</gene>
<dbReference type="PANTHER" id="PTHR30627:SF1">
    <property type="entry name" value="PEPTIDOGLYCAN D,D-TRANSPEPTIDASE FTSI"/>
    <property type="match status" value="1"/>
</dbReference>
<dbReference type="STRING" id="1817824.A2751_00395"/>
<feature type="domain" description="Penicillin-binding protein dimerisation" evidence="5">
    <location>
        <begin position="57"/>
        <end position="207"/>
    </location>
</feature>
<evidence type="ECO:0000256" key="1">
    <source>
        <dbReference type="ARBA" id="ARBA00004370"/>
    </source>
</evidence>
<sequence length="573" mass="62657">MTTLFKDSVRNRIFVLTIFIFLFIAVLIARLFFLQVLSHKDYQTLAENQHELYRTLTPKRGQILVLENKNGRIVPAVTNIEKNLVYAEPQKITDKEKTAAALAKVLALPKTEILQKISDSRKWLVLKKELPESEALAVAGLKLPGIGLEPESFRFYPEKEFASQILGFYAFSENERIGQYGIEEQYEQILSGTPGSLALEKDLKGAWITGGARNVQAAVDGADIVLTVDRAIQYQAESILKSAVQKYEAEDGSMIVLDPKTGKILAMASFPTFDPNLFNKVTDPAVYRNRAITDSYEPGSVFKPITMAAGIDTEAVTPDMTFEDTGAVTIDKYTIKNALDKVFGVQTMTAVLEQSINTGAIFVQQKTGQDKFYEAVKRFGFGAKIGISLPSESAGDVRNLDRGGEIHYATASFGQGITATVLQMAQAYAAIANSGKMMKPYIVEKINHKNGQVEVFTPQEKAQVISSKAAHTVGAMLVNVVENGHGKRAGVPGYYIGGKTGTAQIARSDGPGYDPDRSIGTFAGFGPIDDPKFVIVVKITNPRAARFAESTAAPTFGEMAQFLVNYYQIPPSR</sequence>
<dbReference type="PANTHER" id="PTHR30627">
    <property type="entry name" value="PEPTIDOGLYCAN D,D-TRANSPEPTIDASE"/>
    <property type="match status" value="1"/>
</dbReference>
<dbReference type="Proteomes" id="UP000176864">
    <property type="component" value="Unassembled WGS sequence"/>
</dbReference>
<dbReference type="EMBL" id="MFEK01000001">
    <property type="protein sequence ID" value="OGE79539.1"/>
    <property type="molecule type" value="Genomic_DNA"/>
</dbReference>